<sequence>MPSAPVTHIASVRYKNVADAPEAARRFQALLTECKLHDGKPYITSLTAGSNVSPEGASKGIQLCGRLHMFILVFPDVEARDYYLHVDPVHQEFKKFIRPLIEDKFIFDFVDGSFDITS</sequence>
<protein>
    <recommendedName>
        <fullName evidence="1">Stress-response A/B barrel domain-containing protein</fullName>
    </recommendedName>
</protein>
<dbReference type="InterPro" id="IPR013097">
    <property type="entry name" value="Dabb"/>
</dbReference>
<name>A0A067PH09_9AGAM</name>
<dbReference type="Proteomes" id="UP000027265">
    <property type="component" value="Unassembled WGS sequence"/>
</dbReference>
<organism evidence="2 3">
    <name type="scientific">Jaapia argillacea MUCL 33604</name>
    <dbReference type="NCBI Taxonomy" id="933084"/>
    <lineage>
        <taxon>Eukaryota</taxon>
        <taxon>Fungi</taxon>
        <taxon>Dikarya</taxon>
        <taxon>Basidiomycota</taxon>
        <taxon>Agaricomycotina</taxon>
        <taxon>Agaricomycetes</taxon>
        <taxon>Agaricomycetidae</taxon>
        <taxon>Jaapiales</taxon>
        <taxon>Jaapiaceae</taxon>
        <taxon>Jaapia</taxon>
    </lineage>
</organism>
<dbReference type="InParanoid" id="A0A067PH09"/>
<reference evidence="3" key="1">
    <citation type="journal article" date="2014" name="Proc. Natl. Acad. Sci. U.S.A.">
        <title>Extensive sampling of basidiomycete genomes demonstrates inadequacy of the white-rot/brown-rot paradigm for wood decay fungi.</title>
        <authorList>
            <person name="Riley R."/>
            <person name="Salamov A.A."/>
            <person name="Brown D.W."/>
            <person name="Nagy L.G."/>
            <person name="Floudas D."/>
            <person name="Held B.W."/>
            <person name="Levasseur A."/>
            <person name="Lombard V."/>
            <person name="Morin E."/>
            <person name="Otillar R."/>
            <person name="Lindquist E.A."/>
            <person name="Sun H."/>
            <person name="LaButti K.M."/>
            <person name="Schmutz J."/>
            <person name="Jabbour D."/>
            <person name="Luo H."/>
            <person name="Baker S.E."/>
            <person name="Pisabarro A.G."/>
            <person name="Walton J.D."/>
            <person name="Blanchette R.A."/>
            <person name="Henrissat B."/>
            <person name="Martin F."/>
            <person name="Cullen D."/>
            <person name="Hibbett D.S."/>
            <person name="Grigoriev I.V."/>
        </authorList>
    </citation>
    <scope>NUCLEOTIDE SEQUENCE [LARGE SCALE GENOMIC DNA]</scope>
    <source>
        <strain evidence="3">MUCL 33604</strain>
    </source>
</reference>
<proteinExistence type="predicted"/>
<dbReference type="PROSITE" id="PS51502">
    <property type="entry name" value="S_R_A_B_BARREL"/>
    <property type="match status" value="1"/>
</dbReference>
<keyword evidence="3" id="KW-1185">Reference proteome</keyword>
<dbReference type="HOGENOM" id="CLU_080664_2_1_1"/>
<dbReference type="SUPFAM" id="SSF54909">
    <property type="entry name" value="Dimeric alpha+beta barrel"/>
    <property type="match status" value="1"/>
</dbReference>
<dbReference type="Gene3D" id="3.30.70.100">
    <property type="match status" value="1"/>
</dbReference>
<dbReference type="STRING" id="933084.A0A067PH09"/>
<evidence type="ECO:0000259" key="1">
    <source>
        <dbReference type="PROSITE" id="PS51502"/>
    </source>
</evidence>
<evidence type="ECO:0000313" key="3">
    <source>
        <dbReference type="Proteomes" id="UP000027265"/>
    </source>
</evidence>
<feature type="domain" description="Stress-response A/B barrel" evidence="1">
    <location>
        <begin position="6"/>
        <end position="109"/>
    </location>
</feature>
<evidence type="ECO:0000313" key="2">
    <source>
        <dbReference type="EMBL" id="KDQ49756.1"/>
    </source>
</evidence>
<dbReference type="Pfam" id="PF07876">
    <property type="entry name" value="Dabb"/>
    <property type="match status" value="1"/>
</dbReference>
<dbReference type="InterPro" id="IPR011008">
    <property type="entry name" value="Dimeric_a/b-barrel"/>
</dbReference>
<dbReference type="EMBL" id="KL197775">
    <property type="protein sequence ID" value="KDQ49756.1"/>
    <property type="molecule type" value="Genomic_DNA"/>
</dbReference>
<dbReference type="OrthoDB" id="1601230at2759"/>
<dbReference type="SMART" id="SM00886">
    <property type="entry name" value="Dabb"/>
    <property type="match status" value="1"/>
</dbReference>
<accession>A0A067PH09</accession>
<gene>
    <name evidence="2" type="ORF">JAAARDRAFT_200589</name>
</gene>
<dbReference type="AlphaFoldDB" id="A0A067PH09"/>